<feature type="transmembrane region" description="Helical" evidence="2">
    <location>
        <begin position="170"/>
        <end position="191"/>
    </location>
</feature>
<name>A0ABT9YT96_9STRE</name>
<dbReference type="InterPro" id="IPR046481">
    <property type="entry name" value="DUF6574"/>
</dbReference>
<feature type="compositionally biased region" description="Basic and acidic residues" evidence="1">
    <location>
        <begin position="43"/>
        <end position="52"/>
    </location>
</feature>
<evidence type="ECO:0000313" key="3">
    <source>
        <dbReference type="EMBL" id="MDQ0223112.1"/>
    </source>
</evidence>
<sequence>MSQQDWIDYFEAVNGRSPEPSEIEAARQAGEFSEDISEIIPEMPEHTNHLEEAEVPVQVQPQVEQQPQVEPQSQPQPEPIAANPVQATGYQQTVPPVNATPQPQSQQVAQQRPVQFEQGPSNGDQQVYTMQVAVPSAFSIFWKQFWIWLKTSWKRPTMDRPTHKYNGLTVIGLVVLFTTLTITIPLLKAGWLSFSNFISVFLGFSFIYVAFIIAGFVVKLIVYKEKKFTFGYSFEWFGRLVSLNVPLMAFAALFSLLDVYSLSVLLTVLSYFIFVAASGYTLYHRENHSNLDMFYKYIIASVLFSIIVFIFMMVAGSIAGEMILNSLTGNFNSFVNYYSPFGY</sequence>
<reference evidence="3 4" key="1">
    <citation type="submission" date="2023-07" db="EMBL/GenBank/DDBJ databases">
        <title>Genomic Encyclopedia of Type Strains, Phase IV (KMG-IV): sequencing the most valuable type-strain genomes for metagenomic binning, comparative biology and taxonomic classification.</title>
        <authorList>
            <person name="Goeker M."/>
        </authorList>
    </citation>
    <scope>NUCLEOTIDE SEQUENCE [LARGE SCALE GENOMIC DNA]</scope>
    <source>
        <strain evidence="3 4">DSM 105143</strain>
    </source>
</reference>
<accession>A0ABT9YT96</accession>
<evidence type="ECO:0008006" key="5">
    <source>
        <dbReference type="Google" id="ProtNLM"/>
    </source>
</evidence>
<keyword evidence="2" id="KW-0812">Transmembrane</keyword>
<comment type="caution">
    <text evidence="3">The sequence shown here is derived from an EMBL/GenBank/DDBJ whole genome shotgun (WGS) entry which is preliminary data.</text>
</comment>
<dbReference type="RefSeq" id="WP_307122267.1">
    <property type="nucleotide sequence ID" value="NZ_JAUSTM010000017.1"/>
</dbReference>
<proteinExistence type="predicted"/>
<feature type="compositionally biased region" description="Low complexity" evidence="1">
    <location>
        <begin position="101"/>
        <end position="118"/>
    </location>
</feature>
<dbReference type="Pfam" id="PF20214">
    <property type="entry name" value="DUF6574"/>
    <property type="match status" value="2"/>
</dbReference>
<feature type="compositionally biased region" description="Low complexity" evidence="1">
    <location>
        <begin position="55"/>
        <end position="75"/>
    </location>
</feature>
<feature type="compositionally biased region" description="Polar residues" evidence="1">
    <location>
        <begin position="85"/>
        <end position="95"/>
    </location>
</feature>
<keyword evidence="2" id="KW-1133">Transmembrane helix</keyword>
<dbReference type="Proteomes" id="UP001223079">
    <property type="component" value="Unassembled WGS sequence"/>
</dbReference>
<feature type="transmembrane region" description="Helical" evidence="2">
    <location>
        <begin position="260"/>
        <end position="282"/>
    </location>
</feature>
<gene>
    <name evidence="3" type="ORF">J2S23_001687</name>
</gene>
<evidence type="ECO:0000256" key="2">
    <source>
        <dbReference type="SAM" id="Phobius"/>
    </source>
</evidence>
<feature type="transmembrane region" description="Helical" evidence="2">
    <location>
        <begin position="234"/>
        <end position="254"/>
    </location>
</feature>
<feature type="transmembrane region" description="Helical" evidence="2">
    <location>
        <begin position="197"/>
        <end position="222"/>
    </location>
</feature>
<protein>
    <recommendedName>
        <fullName evidence="5">Response regulator (Homolog to RR11 Spn)</fullName>
    </recommendedName>
</protein>
<evidence type="ECO:0000313" key="4">
    <source>
        <dbReference type="Proteomes" id="UP001223079"/>
    </source>
</evidence>
<keyword evidence="4" id="KW-1185">Reference proteome</keyword>
<feature type="transmembrane region" description="Helical" evidence="2">
    <location>
        <begin position="294"/>
        <end position="319"/>
    </location>
</feature>
<keyword evidence="2" id="KW-0472">Membrane</keyword>
<organism evidence="3 4">
    <name type="scientific">Streptococcus moroccensis</name>
    <dbReference type="NCBI Taxonomy" id="1451356"/>
    <lineage>
        <taxon>Bacteria</taxon>
        <taxon>Bacillati</taxon>
        <taxon>Bacillota</taxon>
        <taxon>Bacilli</taxon>
        <taxon>Lactobacillales</taxon>
        <taxon>Streptococcaceae</taxon>
        <taxon>Streptococcus</taxon>
    </lineage>
</organism>
<dbReference type="EMBL" id="JAUSTM010000017">
    <property type="protein sequence ID" value="MDQ0223112.1"/>
    <property type="molecule type" value="Genomic_DNA"/>
</dbReference>
<feature type="region of interest" description="Disordered" evidence="1">
    <location>
        <begin position="37"/>
        <end position="122"/>
    </location>
</feature>
<evidence type="ECO:0000256" key="1">
    <source>
        <dbReference type="SAM" id="MobiDB-lite"/>
    </source>
</evidence>